<feature type="chain" id="PRO_5034865360" evidence="2">
    <location>
        <begin position="22"/>
        <end position="592"/>
    </location>
</feature>
<evidence type="ECO:0000256" key="2">
    <source>
        <dbReference type="SAM" id="SignalP"/>
    </source>
</evidence>
<dbReference type="Proteomes" id="UP000603453">
    <property type="component" value="Unassembled WGS sequence"/>
</dbReference>
<feature type="signal peptide" evidence="2">
    <location>
        <begin position="1"/>
        <end position="21"/>
    </location>
</feature>
<sequence>MKLKTCISFAVLLVTVVNAFAEPSNQCPDYQLKCPECGPNEECVYPNSNGCEGAGIPVCKSTQCQTVRCKGLGSTCPKECPFFCTYEESPCCPFTSEPVCEPVCQTFAPCKVTPCPKNCPGRCHYPDAGSCCPRSGKAVCNVDHAHHKRNGGIGYKNGGRPNEEVWGVAYSLEAQGWTQAYEDFPCTHAEHQSHYHDHDDGYGNDDHYGHDHGHEQDYECEQHEHHHHHQGGYGQHDHYQGDDDYYEGLFVGGINTEGDHECHSCAKTVTDIDISLEFVTTTVQPDEIFCAQYIIPCPDECADSCVYPMDQPCPYTLQPWCPSSYTEECDSVYPTEGYPYPYFPTYDPYYSTFSSLMNGSGVTETPSFITEAPAHTPVQICPLIFRYCPVECPDSCLRPDVPCPFAVDGYCPGDTPTTTISEAALITPTAETVVGGELMCPLYLLACPICPEGYSCSRETKGHCANTNVPYCVSTISPETAQVKTDAPIFEYYPSLSAPLNRLAQKVEAHDDIVAPVAATVPLSRDAAGATPDPCAEAGLVRVATKQVLQQLQEHRSECHDCPALDWDDTCPNTCIYRTEDNCCIQTRCLPN</sequence>
<gene>
    <name evidence="3" type="ORF">INT47_010506</name>
</gene>
<proteinExistence type="predicted"/>
<protein>
    <submittedName>
        <fullName evidence="3">Uncharacterized protein</fullName>
    </submittedName>
</protein>
<evidence type="ECO:0000256" key="1">
    <source>
        <dbReference type="SAM" id="MobiDB-lite"/>
    </source>
</evidence>
<evidence type="ECO:0000313" key="4">
    <source>
        <dbReference type="Proteomes" id="UP000603453"/>
    </source>
</evidence>
<organism evidence="3 4">
    <name type="scientific">Mucor saturninus</name>
    <dbReference type="NCBI Taxonomy" id="64648"/>
    <lineage>
        <taxon>Eukaryota</taxon>
        <taxon>Fungi</taxon>
        <taxon>Fungi incertae sedis</taxon>
        <taxon>Mucoromycota</taxon>
        <taxon>Mucoromycotina</taxon>
        <taxon>Mucoromycetes</taxon>
        <taxon>Mucorales</taxon>
        <taxon>Mucorineae</taxon>
        <taxon>Mucoraceae</taxon>
        <taxon>Mucor</taxon>
    </lineage>
</organism>
<feature type="region of interest" description="Disordered" evidence="1">
    <location>
        <begin position="219"/>
        <end position="238"/>
    </location>
</feature>
<keyword evidence="4" id="KW-1185">Reference proteome</keyword>
<name>A0A8H7RBZ0_9FUNG</name>
<dbReference type="OrthoDB" id="2268070at2759"/>
<evidence type="ECO:0000313" key="3">
    <source>
        <dbReference type="EMBL" id="KAG2208144.1"/>
    </source>
</evidence>
<feature type="region of interest" description="Disordered" evidence="1">
    <location>
        <begin position="195"/>
        <end position="214"/>
    </location>
</feature>
<keyword evidence="2" id="KW-0732">Signal</keyword>
<dbReference type="AlphaFoldDB" id="A0A8H7RBZ0"/>
<comment type="caution">
    <text evidence="3">The sequence shown here is derived from an EMBL/GenBank/DDBJ whole genome shotgun (WGS) entry which is preliminary data.</text>
</comment>
<accession>A0A8H7RBZ0</accession>
<reference evidence="3" key="1">
    <citation type="submission" date="2020-12" db="EMBL/GenBank/DDBJ databases">
        <title>Metabolic potential, ecology and presence of endohyphal bacteria is reflected in genomic diversity of Mucoromycotina.</title>
        <authorList>
            <person name="Muszewska A."/>
            <person name="Okrasinska A."/>
            <person name="Steczkiewicz K."/>
            <person name="Drgas O."/>
            <person name="Orlowska M."/>
            <person name="Perlinska-Lenart U."/>
            <person name="Aleksandrzak-Piekarczyk T."/>
            <person name="Szatraj K."/>
            <person name="Zielenkiewicz U."/>
            <person name="Pilsyk S."/>
            <person name="Malc E."/>
            <person name="Mieczkowski P."/>
            <person name="Kruszewska J.S."/>
            <person name="Biernat P."/>
            <person name="Pawlowska J."/>
        </authorList>
    </citation>
    <scope>NUCLEOTIDE SEQUENCE</scope>
    <source>
        <strain evidence="3">WA0000017839</strain>
    </source>
</reference>
<dbReference type="EMBL" id="JAEPRD010000021">
    <property type="protein sequence ID" value="KAG2208144.1"/>
    <property type="molecule type" value="Genomic_DNA"/>
</dbReference>